<dbReference type="EMBL" id="JAQMWT010000334">
    <property type="protein sequence ID" value="KAJ8604342.1"/>
    <property type="molecule type" value="Genomic_DNA"/>
</dbReference>
<organism evidence="4 5">
    <name type="scientific">Chrysophaeum taylorii</name>
    <dbReference type="NCBI Taxonomy" id="2483200"/>
    <lineage>
        <taxon>Eukaryota</taxon>
        <taxon>Sar</taxon>
        <taxon>Stramenopiles</taxon>
        <taxon>Ochrophyta</taxon>
        <taxon>Pelagophyceae</taxon>
        <taxon>Pelagomonadales</taxon>
        <taxon>Pelagomonadaceae</taxon>
        <taxon>Chrysophaeum</taxon>
    </lineage>
</organism>
<dbReference type="SMART" id="SM01041">
    <property type="entry name" value="BRO1"/>
    <property type="match status" value="1"/>
</dbReference>
<comment type="similarity">
    <text evidence="1">Belongs to the BROX family.</text>
</comment>
<accession>A0AAD7XJD1</accession>
<gene>
    <name evidence="4" type="ORF">CTAYLR_002519</name>
</gene>
<evidence type="ECO:0000259" key="3">
    <source>
        <dbReference type="SMART" id="SM01041"/>
    </source>
</evidence>
<dbReference type="PANTHER" id="PTHR23032">
    <property type="entry name" value="BRO1 DOMAIN-CONTAINING PROTEIN BROX"/>
    <property type="match status" value="1"/>
</dbReference>
<dbReference type="Gene3D" id="1.25.40.280">
    <property type="entry name" value="alix/aip1 like domains"/>
    <property type="match status" value="1"/>
</dbReference>
<dbReference type="InterPro" id="IPR038499">
    <property type="entry name" value="BRO1_sf"/>
</dbReference>
<feature type="region of interest" description="Disordered" evidence="2">
    <location>
        <begin position="96"/>
        <end position="128"/>
    </location>
</feature>
<keyword evidence="5" id="KW-1185">Reference proteome</keyword>
<dbReference type="PANTHER" id="PTHR23032:SF13">
    <property type="entry name" value="BRO1 DOMAIN-CONTAINING PROTEIN BROX"/>
    <property type="match status" value="1"/>
</dbReference>
<dbReference type="AlphaFoldDB" id="A0AAD7XJD1"/>
<protein>
    <recommendedName>
        <fullName evidence="3">BRO1 domain-containing protein</fullName>
    </recommendedName>
</protein>
<feature type="compositionally biased region" description="Acidic residues" evidence="2">
    <location>
        <begin position="218"/>
        <end position="231"/>
    </location>
</feature>
<feature type="compositionally biased region" description="Basic residues" evidence="2">
    <location>
        <begin position="235"/>
        <end position="250"/>
    </location>
</feature>
<reference evidence="4" key="1">
    <citation type="submission" date="2023-01" db="EMBL/GenBank/DDBJ databases">
        <title>Metagenome sequencing of chrysophaentin producing Chrysophaeum taylorii.</title>
        <authorList>
            <person name="Davison J."/>
            <person name="Bewley C."/>
        </authorList>
    </citation>
    <scope>NUCLEOTIDE SEQUENCE</scope>
    <source>
        <strain evidence="4">NIES-1699</strain>
    </source>
</reference>
<dbReference type="Proteomes" id="UP001230188">
    <property type="component" value="Unassembled WGS sequence"/>
</dbReference>
<evidence type="ECO:0000256" key="2">
    <source>
        <dbReference type="SAM" id="MobiDB-lite"/>
    </source>
</evidence>
<evidence type="ECO:0000313" key="4">
    <source>
        <dbReference type="EMBL" id="KAJ8604342.1"/>
    </source>
</evidence>
<proteinExistence type="inferred from homology"/>
<dbReference type="InterPro" id="IPR004328">
    <property type="entry name" value="BRO1_dom"/>
</dbReference>
<name>A0AAD7XJD1_9STRA</name>
<dbReference type="Pfam" id="PF03097">
    <property type="entry name" value="BRO1"/>
    <property type="match status" value="1"/>
</dbReference>
<feature type="domain" description="BRO1" evidence="3">
    <location>
        <begin position="21"/>
        <end position="494"/>
    </location>
</feature>
<feature type="compositionally biased region" description="Basic and acidic residues" evidence="2">
    <location>
        <begin position="117"/>
        <end position="128"/>
    </location>
</feature>
<feature type="region of interest" description="Disordered" evidence="2">
    <location>
        <begin position="214"/>
        <end position="257"/>
    </location>
</feature>
<evidence type="ECO:0000256" key="1">
    <source>
        <dbReference type="ARBA" id="ARBA00008901"/>
    </source>
</evidence>
<sequence>MSSSKRAEKFAKPKVVCAFLPVDAPIKKTQEINFEETLKPMIRKGCEDDVKELFGALTSARQMVLWALDRDRTLVSSEELQSRLVEYGRLLRGFIAPPGGQPEEAPKDDPPAEDEKEPPKEKKEEAKRAKTLRHVVAFVWRDLLDVKGRDWKASDVALEEASMLLAAAQTVLSRAAREAVSDANAIQLHTNLRRVAGMLARARTLVDDADRAAAALDPPDEDDREVPEEVEEDKKKKKGSWWSSKKKKDKKNNTMDAAARASTDLRLALPEAWAQLSLAEAQHATVRRACAQPHIEWSLIAALCVDQKERYGSNVDGHVKALTKAAPEAANVREWAGKRVALAFLQSHVAMKTLYFEALVLYCQGAAALELAVAETDENHCVTAIAHLALAAAKHKEAQAAAERFVTTARPITYVDSPVGPLAESYDLIRRALDRANQLNNAIFHRPPSAQVDPLPEPKTLISAMPYEDPGYSPLWTAKAWDAFDPEKLPDAEFGIASDSRECCTIS</sequence>
<dbReference type="InterPro" id="IPR038898">
    <property type="entry name" value="BROX"/>
</dbReference>
<comment type="caution">
    <text evidence="4">The sequence shown here is derived from an EMBL/GenBank/DDBJ whole genome shotgun (WGS) entry which is preliminary data.</text>
</comment>
<evidence type="ECO:0000313" key="5">
    <source>
        <dbReference type="Proteomes" id="UP001230188"/>
    </source>
</evidence>